<keyword evidence="1" id="KW-0732">Signal</keyword>
<feature type="signal peptide" evidence="1">
    <location>
        <begin position="1"/>
        <end position="21"/>
    </location>
</feature>
<dbReference type="PROSITE" id="PS51257">
    <property type="entry name" value="PROKAR_LIPOPROTEIN"/>
    <property type="match status" value="1"/>
</dbReference>
<keyword evidence="4" id="KW-1185">Reference proteome</keyword>
<protein>
    <submittedName>
        <fullName evidence="3">T9SS type A sorting domain-containing protein</fullName>
    </submittedName>
</protein>
<sequence length="266" mass="29199">MRCLLCYLALGLLLTSCDNPAVSFDSFAVTRPVNLARQLGPAVTLLGPTDTLQLRLHFDAASGTTLVTRAQDSAMILEARIFFRRGLYYAVEDWESGCWVHALRIRGGQVQGLATGYEQMLDLSTLVQRGNFRELVRYRSLSNDSICLRFDARRLRSFYLAQLDSLPSYRLAPAQSAAPAARVAAATPDPDRPHLYPNPASTTTTLRFASAVPRTVRLYNAAGQLVQTIETLTASTALPVQDLPAGTYAVRITGTTPQTTRLLVQH</sequence>
<dbReference type="AlphaFoldDB" id="A0A8T9PYW1"/>
<evidence type="ECO:0000256" key="1">
    <source>
        <dbReference type="SAM" id="SignalP"/>
    </source>
</evidence>
<name>A0A8T9PYW1_9BACT</name>
<feature type="domain" description="Secretion system C-terminal sorting" evidence="2">
    <location>
        <begin position="195"/>
        <end position="260"/>
    </location>
</feature>
<dbReference type="RefSeq" id="WP_244673700.1">
    <property type="nucleotide sequence ID" value="NZ_CP095046.1"/>
</dbReference>
<dbReference type="Pfam" id="PF18962">
    <property type="entry name" value="Por_Secre_tail"/>
    <property type="match status" value="1"/>
</dbReference>
<organism evidence="3 4">
    <name type="scientific">Hymenobacter cellulosilyticus</name>
    <dbReference type="NCBI Taxonomy" id="2932248"/>
    <lineage>
        <taxon>Bacteria</taxon>
        <taxon>Pseudomonadati</taxon>
        <taxon>Bacteroidota</taxon>
        <taxon>Cytophagia</taxon>
        <taxon>Cytophagales</taxon>
        <taxon>Hymenobacteraceae</taxon>
        <taxon>Hymenobacter</taxon>
    </lineage>
</organism>
<dbReference type="Proteomes" id="UP000831796">
    <property type="component" value="Chromosome"/>
</dbReference>
<accession>A0A8T9PYW1</accession>
<dbReference type="KEGG" id="hcu:MUN79_16140"/>
<dbReference type="InterPro" id="IPR026444">
    <property type="entry name" value="Secre_tail"/>
</dbReference>
<dbReference type="NCBIfam" id="TIGR04183">
    <property type="entry name" value="Por_Secre_tail"/>
    <property type="match status" value="1"/>
</dbReference>
<evidence type="ECO:0000313" key="3">
    <source>
        <dbReference type="EMBL" id="UOQ70277.1"/>
    </source>
</evidence>
<reference evidence="3" key="1">
    <citation type="submission" date="2022-04" db="EMBL/GenBank/DDBJ databases">
        <title>Hymenobacter sp. isolated from the air.</title>
        <authorList>
            <person name="Won M."/>
            <person name="Lee C.-M."/>
            <person name="Woen H.-Y."/>
            <person name="Kwon S.-W."/>
        </authorList>
    </citation>
    <scope>NUCLEOTIDE SEQUENCE</scope>
    <source>
        <strain evidence="3">5116S-3</strain>
    </source>
</reference>
<feature type="chain" id="PRO_5035733471" evidence="1">
    <location>
        <begin position="22"/>
        <end position="266"/>
    </location>
</feature>
<evidence type="ECO:0000259" key="2">
    <source>
        <dbReference type="Pfam" id="PF18962"/>
    </source>
</evidence>
<proteinExistence type="predicted"/>
<gene>
    <name evidence="3" type="ORF">MUN79_16140</name>
</gene>
<evidence type="ECO:0000313" key="4">
    <source>
        <dbReference type="Proteomes" id="UP000831796"/>
    </source>
</evidence>
<dbReference type="EMBL" id="CP095046">
    <property type="protein sequence ID" value="UOQ70277.1"/>
    <property type="molecule type" value="Genomic_DNA"/>
</dbReference>